<dbReference type="GO" id="GO:0010181">
    <property type="term" value="F:FMN binding"/>
    <property type="evidence" value="ECO:0007669"/>
    <property type="project" value="InterPro"/>
</dbReference>
<dbReference type="SUPFAM" id="SSF50475">
    <property type="entry name" value="FMN-binding split barrel"/>
    <property type="match status" value="1"/>
</dbReference>
<comment type="similarity">
    <text evidence="1">Belongs to the flavoredoxin family.</text>
</comment>
<dbReference type="STRING" id="1121097.GCA_000428125_01644"/>
<dbReference type="Gene3D" id="3.30.530.80">
    <property type="match status" value="1"/>
</dbReference>
<evidence type="ECO:0008006" key="7">
    <source>
        <dbReference type="Google" id="ProtNLM"/>
    </source>
</evidence>
<name>A0A069D1M8_9BACE</name>
<evidence type="ECO:0000313" key="5">
    <source>
        <dbReference type="EMBL" id="GAK36250.1"/>
    </source>
</evidence>
<dbReference type="EMBL" id="BAJS01000005">
    <property type="protein sequence ID" value="GAK36250.1"/>
    <property type="molecule type" value="Genomic_DNA"/>
</dbReference>
<feature type="domain" description="Flavin reductase like" evidence="3">
    <location>
        <begin position="263"/>
        <end position="405"/>
    </location>
</feature>
<reference evidence="5 6" key="1">
    <citation type="journal article" date="2015" name="Microbes Environ.">
        <title>Distribution and evolution of nitrogen fixation genes in the phylum bacteroidetes.</title>
        <authorList>
            <person name="Inoue J."/>
            <person name="Oshima K."/>
            <person name="Suda W."/>
            <person name="Sakamoto M."/>
            <person name="Iino T."/>
            <person name="Noda S."/>
            <person name="Hongoh Y."/>
            <person name="Hattori M."/>
            <person name="Ohkuma M."/>
        </authorList>
    </citation>
    <scope>NUCLEOTIDE SEQUENCE [LARGE SCALE GENOMIC DNA]</scope>
    <source>
        <strain evidence="5 6">JCM 15093</strain>
    </source>
</reference>
<evidence type="ECO:0000256" key="2">
    <source>
        <dbReference type="SAM" id="SignalP"/>
    </source>
</evidence>
<keyword evidence="2" id="KW-0732">Signal</keyword>
<dbReference type="GO" id="GO:0016646">
    <property type="term" value="F:oxidoreductase activity, acting on the CH-NH group of donors, NAD or NADP as acceptor"/>
    <property type="evidence" value="ECO:0007669"/>
    <property type="project" value="UniProtKB-ARBA"/>
</dbReference>
<dbReference type="Gene3D" id="2.30.110.10">
    <property type="entry name" value="Electron Transport, Fmn-binding Protein, Chain A"/>
    <property type="match status" value="1"/>
</dbReference>
<dbReference type="OrthoDB" id="1045814at2"/>
<accession>A0A069D1M8</accession>
<organism evidence="5 6">
    <name type="scientific">Bacteroides graminisolvens DSM 19988 = JCM 15093</name>
    <dbReference type="NCBI Taxonomy" id="1121097"/>
    <lineage>
        <taxon>Bacteria</taxon>
        <taxon>Pseudomonadati</taxon>
        <taxon>Bacteroidota</taxon>
        <taxon>Bacteroidia</taxon>
        <taxon>Bacteroidales</taxon>
        <taxon>Bacteroidaceae</taxon>
        <taxon>Bacteroides</taxon>
    </lineage>
</organism>
<dbReference type="Pfam" id="PF01613">
    <property type="entry name" value="Flavin_Reduct"/>
    <property type="match status" value="1"/>
</dbReference>
<sequence length="406" mass="45116">MNRLTHLLVITLLLCIPVLTYAQDDNDDEKENPSKYLVGAVPEKDGKVVFSQEMLLPGLSKDQVYDQMLSWMEKRLKKNKNKSRVVYADKSKGMIAGTGEEYIVFKSTSLSLDRTLVNYQLTATCETGKCLLEIEKIRYVYQEKEKFTAEEWITDQNALNKDKSKLVRGLSKFRIKTVDFADALLTNAQTAMGAAPTVAQTAAPAATAAAVQVATAKPDVSSIPAVTTNTPAASGTTSLNGYKAIAPDKIPGNIIKMLSEDWMLITAGNNSQFNMMTASWGGLGFLYEKPVTYCFINPTRYTYQLMEKNDTYTLSFYTEAYRNALQYCGSNSGKDTDKVKGAGLTPITTPLGSKAFSEAWLIIECRKLVSQSLTPEAINNNELQQKWMGKQLHKMYIGEIINVWVK</sequence>
<dbReference type="InterPro" id="IPR012349">
    <property type="entry name" value="Split_barrel_FMN-bd"/>
</dbReference>
<dbReference type="Proteomes" id="UP000027601">
    <property type="component" value="Unassembled WGS sequence"/>
</dbReference>
<feature type="domain" description="DUF4468" evidence="4">
    <location>
        <begin position="50"/>
        <end position="139"/>
    </location>
</feature>
<protein>
    <recommendedName>
        <fullName evidence="7">DUF4468 domain-containing protein</fullName>
    </recommendedName>
</protein>
<dbReference type="InterPro" id="IPR027823">
    <property type="entry name" value="DUF4468"/>
</dbReference>
<proteinExistence type="inferred from homology"/>
<feature type="signal peptide" evidence="2">
    <location>
        <begin position="1"/>
        <end position="22"/>
    </location>
</feature>
<evidence type="ECO:0000259" key="4">
    <source>
        <dbReference type="Pfam" id="PF14730"/>
    </source>
</evidence>
<keyword evidence="6" id="KW-1185">Reference proteome</keyword>
<dbReference type="AlphaFoldDB" id="A0A069D1M8"/>
<feature type="chain" id="PRO_5001662266" description="DUF4468 domain-containing protein" evidence="2">
    <location>
        <begin position="23"/>
        <end position="406"/>
    </location>
</feature>
<dbReference type="PANTHER" id="PTHR43567">
    <property type="entry name" value="FLAVOREDOXIN-RELATED-RELATED"/>
    <property type="match status" value="1"/>
</dbReference>
<evidence type="ECO:0000259" key="3">
    <source>
        <dbReference type="Pfam" id="PF01613"/>
    </source>
</evidence>
<dbReference type="eggNOG" id="COG1853">
    <property type="taxonomic scope" value="Bacteria"/>
</dbReference>
<dbReference type="InterPro" id="IPR002563">
    <property type="entry name" value="Flavin_Rdtase-like_dom"/>
</dbReference>
<dbReference type="PANTHER" id="PTHR43567:SF5">
    <property type="entry name" value="HYPOTHETICAL CYTOSOLIC PROTEIN"/>
    <property type="match status" value="1"/>
</dbReference>
<evidence type="ECO:0000256" key="1">
    <source>
        <dbReference type="ARBA" id="ARBA00038054"/>
    </source>
</evidence>
<dbReference type="RefSeq" id="WP_024996200.1">
    <property type="nucleotide sequence ID" value="NZ_ATZI01000005.1"/>
</dbReference>
<gene>
    <name evidence="5" type="ORF">JCM15093_1399</name>
</gene>
<dbReference type="Pfam" id="PF14730">
    <property type="entry name" value="DUF4468"/>
    <property type="match status" value="1"/>
</dbReference>
<dbReference type="InterPro" id="IPR052174">
    <property type="entry name" value="Flavoredoxin"/>
</dbReference>
<comment type="caution">
    <text evidence="5">The sequence shown here is derived from an EMBL/GenBank/DDBJ whole genome shotgun (WGS) entry which is preliminary data.</text>
</comment>
<dbReference type="CDD" id="cd12190">
    <property type="entry name" value="Bacova_04320_like"/>
    <property type="match status" value="1"/>
</dbReference>
<evidence type="ECO:0000313" key="6">
    <source>
        <dbReference type="Proteomes" id="UP000027601"/>
    </source>
</evidence>